<evidence type="ECO:0000313" key="3">
    <source>
        <dbReference type="Proteomes" id="UP001180845"/>
    </source>
</evidence>
<reference evidence="2" key="1">
    <citation type="submission" date="2023-07" db="EMBL/GenBank/DDBJ databases">
        <title>Sequencing the genomes of 1000 actinobacteria strains.</title>
        <authorList>
            <person name="Klenk H.-P."/>
        </authorList>
    </citation>
    <scope>NUCLEOTIDE SEQUENCE</scope>
    <source>
        <strain evidence="2">DSM 45977</strain>
    </source>
</reference>
<keyword evidence="3" id="KW-1185">Reference proteome</keyword>
<dbReference type="PANTHER" id="PTHR34351">
    <property type="entry name" value="SLR1927 PROTEIN-RELATED"/>
    <property type="match status" value="1"/>
</dbReference>
<feature type="domain" description="DUF58" evidence="1">
    <location>
        <begin position="187"/>
        <end position="299"/>
    </location>
</feature>
<organism evidence="2 3">
    <name type="scientific">Haloactinomyces albus</name>
    <dbReference type="NCBI Taxonomy" id="1352928"/>
    <lineage>
        <taxon>Bacteria</taxon>
        <taxon>Bacillati</taxon>
        <taxon>Actinomycetota</taxon>
        <taxon>Actinomycetes</taxon>
        <taxon>Actinopolysporales</taxon>
        <taxon>Actinopolysporaceae</taxon>
        <taxon>Haloactinomyces</taxon>
    </lineage>
</organism>
<dbReference type="PANTHER" id="PTHR34351:SF1">
    <property type="entry name" value="SLR1927 PROTEIN"/>
    <property type="match status" value="1"/>
</dbReference>
<dbReference type="Proteomes" id="UP001180845">
    <property type="component" value="Unassembled WGS sequence"/>
</dbReference>
<accession>A0AAE3Z928</accession>
<gene>
    <name evidence="2" type="ORF">JOF55_000768</name>
</gene>
<dbReference type="InterPro" id="IPR002881">
    <property type="entry name" value="DUF58"/>
</dbReference>
<dbReference type="EMBL" id="JAVDXW010000001">
    <property type="protein sequence ID" value="MDR7300587.1"/>
    <property type="molecule type" value="Genomic_DNA"/>
</dbReference>
<sequence length="407" mass="43357">MLAAGLAAALCALVLDERDLLRVAAFVTALPLLAVWLSGRVRLGLSARRELVANRIAVDSETTVRLHLNGRGRVSAGGLHLEDGVPYALGGRPRFLLERPPRDRGTIVEYRVRPALRGIHRIGPLRSRVRDPFGLAEFERELGEHSRLIAVPRVVPLAGTPTGSGIGVGEDGTRSLRAGHSEDDTMVREYRHGDDMRRVHWKATAHRDELMVRLEENPRHGGVTVLLDNRAAAHRGTGAQSSLEWAVSAAASICLHLHARGQRVRLVTADGRPLANGSGRHGGDDGTVVLDALAALQPSPQRDLMCGADPGAGRELIAVLGATTTAGITELTKLRPHGAQSLAVLLNVRGWNDADTDGGFDAGETASRLRASGWAVATVDGPNSALATVWERLCGQDSSARDTAVTT</sequence>
<evidence type="ECO:0000259" key="1">
    <source>
        <dbReference type="Pfam" id="PF01882"/>
    </source>
</evidence>
<evidence type="ECO:0000313" key="2">
    <source>
        <dbReference type="EMBL" id="MDR7300587.1"/>
    </source>
</evidence>
<protein>
    <submittedName>
        <fullName evidence="2">Uncharacterized protein (DUF58 family)</fullName>
    </submittedName>
</protein>
<dbReference type="Pfam" id="PF01882">
    <property type="entry name" value="DUF58"/>
    <property type="match status" value="1"/>
</dbReference>
<proteinExistence type="predicted"/>
<name>A0AAE3Z928_9ACTN</name>
<dbReference type="AlphaFoldDB" id="A0AAE3Z928"/>
<comment type="caution">
    <text evidence="2">The sequence shown here is derived from an EMBL/GenBank/DDBJ whole genome shotgun (WGS) entry which is preliminary data.</text>
</comment>